<name>A0A0D2CX73_9EURO</name>
<evidence type="ECO:0000313" key="2">
    <source>
        <dbReference type="Proteomes" id="UP000054466"/>
    </source>
</evidence>
<evidence type="ECO:0000313" key="1">
    <source>
        <dbReference type="EMBL" id="KIW28214.1"/>
    </source>
</evidence>
<protein>
    <submittedName>
        <fullName evidence="1">Uncharacterized protein</fullName>
    </submittedName>
</protein>
<sequence length="116" mass="12687">MEMATFFFSADSSVRGSEPCMGFGAVQPASSSLGNGWQTDLSSTQCLWSVLFSTWTSRRQSMHETPLGTPRPFLLSIPLHFPHVIVPPTLALAVAASGHKDTISSIPHWLPLRRYG</sequence>
<organism evidence="1 2">
    <name type="scientific">Cladophialophora immunda</name>
    <dbReference type="NCBI Taxonomy" id="569365"/>
    <lineage>
        <taxon>Eukaryota</taxon>
        <taxon>Fungi</taxon>
        <taxon>Dikarya</taxon>
        <taxon>Ascomycota</taxon>
        <taxon>Pezizomycotina</taxon>
        <taxon>Eurotiomycetes</taxon>
        <taxon>Chaetothyriomycetidae</taxon>
        <taxon>Chaetothyriales</taxon>
        <taxon>Herpotrichiellaceae</taxon>
        <taxon>Cladophialophora</taxon>
    </lineage>
</organism>
<proteinExistence type="predicted"/>
<dbReference type="AlphaFoldDB" id="A0A0D2CX73"/>
<accession>A0A0D2CX73</accession>
<dbReference type="RefSeq" id="XP_016248430.1">
    <property type="nucleotide sequence ID" value="XM_016395011.1"/>
</dbReference>
<dbReference type="Proteomes" id="UP000054466">
    <property type="component" value="Unassembled WGS sequence"/>
</dbReference>
<dbReference type="HOGENOM" id="CLU_2096633_0_0_1"/>
<keyword evidence="2" id="KW-1185">Reference proteome</keyword>
<gene>
    <name evidence="1" type="ORF">PV07_07894</name>
</gene>
<dbReference type="VEuPathDB" id="FungiDB:PV07_07894"/>
<dbReference type="EMBL" id="KN847043">
    <property type="protein sequence ID" value="KIW28214.1"/>
    <property type="molecule type" value="Genomic_DNA"/>
</dbReference>
<reference evidence="1 2" key="1">
    <citation type="submission" date="2015-01" db="EMBL/GenBank/DDBJ databases">
        <title>The Genome Sequence of Cladophialophora immunda CBS83496.</title>
        <authorList>
            <consortium name="The Broad Institute Genomics Platform"/>
            <person name="Cuomo C."/>
            <person name="de Hoog S."/>
            <person name="Gorbushina A."/>
            <person name="Stielow B."/>
            <person name="Teixiera M."/>
            <person name="Abouelleil A."/>
            <person name="Chapman S.B."/>
            <person name="Priest M."/>
            <person name="Young S.K."/>
            <person name="Wortman J."/>
            <person name="Nusbaum C."/>
            <person name="Birren B."/>
        </authorList>
    </citation>
    <scope>NUCLEOTIDE SEQUENCE [LARGE SCALE GENOMIC DNA]</scope>
    <source>
        <strain evidence="1 2">CBS 83496</strain>
    </source>
</reference>
<dbReference type="GeneID" id="27347088"/>